<reference evidence="8 9" key="1">
    <citation type="submission" date="2014-02" db="EMBL/GenBank/DDBJ databases">
        <title>Draft genome sequence of Lysinibacillus boronitolerans NBRC 103108.</title>
        <authorList>
            <person name="Zhang F."/>
            <person name="Wang G."/>
            <person name="Zhang L."/>
        </authorList>
    </citation>
    <scope>NUCLEOTIDE SEQUENCE [LARGE SCALE GENOMIC DNA]</scope>
    <source>
        <strain evidence="8 9">NBRC 103108</strain>
    </source>
</reference>
<comment type="caution">
    <text evidence="8">The sequence shown here is derived from an EMBL/GenBank/DDBJ whole genome shotgun (WGS) entry which is preliminary data.</text>
</comment>
<keyword evidence="9" id="KW-1185">Reference proteome</keyword>
<keyword evidence="5" id="KW-0804">Transcription</keyword>
<dbReference type="InterPro" id="IPR013325">
    <property type="entry name" value="RNA_pol_sigma_r2"/>
</dbReference>
<dbReference type="InterPro" id="IPR039425">
    <property type="entry name" value="RNA_pol_sigma-70-like"/>
</dbReference>
<dbReference type="InterPro" id="IPR007627">
    <property type="entry name" value="RNA_pol_sigma70_r2"/>
</dbReference>
<dbReference type="CDD" id="cd06171">
    <property type="entry name" value="Sigma70_r4"/>
    <property type="match status" value="1"/>
</dbReference>
<dbReference type="NCBIfam" id="TIGR02937">
    <property type="entry name" value="sigma70-ECF"/>
    <property type="match status" value="1"/>
</dbReference>
<dbReference type="EMBL" id="JPVR01000074">
    <property type="protein sequence ID" value="KGR85267.1"/>
    <property type="molecule type" value="Genomic_DNA"/>
</dbReference>
<evidence type="ECO:0000256" key="2">
    <source>
        <dbReference type="ARBA" id="ARBA00023015"/>
    </source>
</evidence>
<dbReference type="Gene3D" id="1.10.10.10">
    <property type="entry name" value="Winged helix-like DNA-binding domain superfamily/Winged helix DNA-binding domain"/>
    <property type="match status" value="1"/>
</dbReference>
<proteinExistence type="inferred from homology"/>
<keyword evidence="2" id="KW-0805">Transcription regulation</keyword>
<dbReference type="Pfam" id="PF08281">
    <property type="entry name" value="Sigma70_r4_2"/>
    <property type="match status" value="1"/>
</dbReference>
<evidence type="ECO:0000256" key="4">
    <source>
        <dbReference type="ARBA" id="ARBA00023125"/>
    </source>
</evidence>
<protein>
    <submittedName>
        <fullName evidence="8">RNA polymerase subunit sigma-24</fullName>
    </submittedName>
</protein>
<sequence length="163" mass="19529">MLQQLVWSNELDIERIVDKYGNMLFRMCLVILCNENDAEDVVQDTFITYLTKSPPFNDSEHEKAWLITIATNRCKNMRRYNIIRKHMDINDLQLYCKDDENYGLIEHLMRLPNKHKIVLLLYYVEGYKVDEIAKILGITTSAVKKRLQRGRELIREKYRKENE</sequence>
<dbReference type="InterPro" id="IPR036388">
    <property type="entry name" value="WH-like_DNA-bd_sf"/>
</dbReference>
<evidence type="ECO:0000313" key="9">
    <source>
        <dbReference type="Proteomes" id="UP000030487"/>
    </source>
</evidence>
<evidence type="ECO:0000256" key="3">
    <source>
        <dbReference type="ARBA" id="ARBA00023082"/>
    </source>
</evidence>
<name>A0ABR4XZ63_9BACI</name>
<evidence type="ECO:0000256" key="1">
    <source>
        <dbReference type="ARBA" id="ARBA00010641"/>
    </source>
</evidence>
<gene>
    <name evidence="8" type="ORF">CD31_12685</name>
</gene>
<dbReference type="Proteomes" id="UP000030487">
    <property type="component" value="Unassembled WGS sequence"/>
</dbReference>
<accession>A0ABR4XZ63</accession>
<dbReference type="InterPro" id="IPR014284">
    <property type="entry name" value="RNA_pol_sigma-70_dom"/>
</dbReference>
<dbReference type="RefSeq" id="WP_016992318.1">
    <property type="nucleotide sequence ID" value="NZ_AVCW01000008.1"/>
</dbReference>
<organism evidence="8 9">
    <name type="scientific">Lysinibacillus boronitolerans JCM 21713 = 10a = NBRC 103108</name>
    <dbReference type="NCBI Taxonomy" id="1294264"/>
    <lineage>
        <taxon>Bacteria</taxon>
        <taxon>Bacillati</taxon>
        <taxon>Bacillota</taxon>
        <taxon>Bacilli</taxon>
        <taxon>Bacillales</taxon>
        <taxon>Bacillaceae</taxon>
        <taxon>Lysinibacillus</taxon>
    </lineage>
</organism>
<dbReference type="SUPFAM" id="SSF88946">
    <property type="entry name" value="Sigma2 domain of RNA polymerase sigma factors"/>
    <property type="match status" value="1"/>
</dbReference>
<keyword evidence="4" id="KW-0238">DNA-binding</keyword>
<feature type="domain" description="RNA polymerase sigma factor 70 region 4 type 2" evidence="7">
    <location>
        <begin position="108"/>
        <end position="152"/>
    </location>
</feature>
<feature type="domain" description="RNA polymerase sigma-70 region 2" evidence="6">
    <location>
        <begin position="17"/>
        <end position="79"/>
    </location>
</feature>
<dbReference type="SUPFAM" id="SSF88659">
    <property type="entry name" value="Sigma3 and sigma4 domains of RNA polymerase sigma factors"/>
    <property type="match status" value="1"/>
</dbReference>
<dbReference type="Pfam" id="PF04542">
    <property type="entry name" value="Sigma70_r2"/>
    <property type="match status" value="1"/>
</dbReference>
<dbReference type="InterPro" id="IPR013324">
    <property type="entry name" value="RNA_pol_sigma_r3/r4-like"/>
</dbReference>
<evidence type="ECO:0000256" key="5">
    <source>
        <dbReference type="ARBA" id="ARBA00023163"/>
    </source>
</evidence>
<evidence type="ECO:0000313" key="8">
    <source>
        <dbReference type="EMBL" id="KGR85267.1"/>
    </source>
</evidence>
<dbReference type="Gene3D" id="1.10.1740.10">
    <property type="match status" value="1"/>
</dbReference>
<comment type="similarity">
    <text evidence="1">Belongs to the sigma-70 factor family. ECF subfamily.</text>
</comment>
<dbReference type="PANTHER" id="PTHR43133:SF8">
    <property type="entry name" value="RNA POLYMERASE SIGMA FACTOR HI_1459-RELATED"/>
    <property type="match status" value="1"/>
</dbReference>
<evidence type="ECO:0000259" key="7">
    <source>
        <dbReference type="Pfam" id="PF08281"/>
    </source>
</evidence>
<dbReference type="InterPro" id="IPR013249">
    <property type="entry name" value="RNA_pol_sigma70_r4_t2"/>
</dbReference>
<dbReference type="PANTHER" id="PTHR43133">
    <property type="entry name" value="RNA POLYMERASE ECF-TYPE SIGMA FACTO"/>
    <property type="match status" value="1"/>
</dbReference>
<evidence type="ECO:0000259" key="6">
    <source>
        <dbReference type="Pfam" id="PF04542"/>
    </source>
</evidence>
<keyword evidence="3" id="KW-0731">Sigma factor</keyword>